<reference evidence="3" key="1">
    <citation type="submission" date="2019-05" db="EMBL/GenBank/DDBJ databases">
        <authorList>
            <person name="Zhang S."/>
            <person name="Liu J."/>
        </authorList>
    </citation>
    <scope>NUCLEOTIDE SEQUENCE [LARGE SCALE GENOMIC DNA]</scope>
</reference>
<dbReference type="GeneTree" id="ENSGT00410000025651"/>
<dbReference type="PANTHER" id="PTHR12155">
    <property type="entry name" value="SCHLAFEN"/>
    <property type="match status" value="1"/>
</dbReference>
<name>A0A8B9XUD5_BOSMU</name>
<evidence type="ECO:0000313" key="4">
    <source>
        <dbReference type="Proteomes" id="UP000694520"/>
    </source>
</evidence>
<keyword evidence="4" id="KW-1185">Reference proteome</keyword>
<feature type="compositionally biased region" description="Low complexity" evidence="2">
    <location>
        <begin position="127"/>
        <end position="153"/>
    </location>
</feature>
<protein>
    <submittedName>
        <fullName evidence="3">Uncharacterized protein</fullName>
    </submittedName>
</protein>
<feature type="compositionally biased region" description="Low complexity" evidence="2">
    <location>
        <begin position="106"/>
        <end position="116"/>
    </location>
</feature>
<dbReference type="Proteomes" id="UP000694520">
    <property type="component" value="Chromosome 3"/>
</dbReference>
<feature type="region of interest" description="Disordered" evidence="2">
    <location>
        <begin position="169"/>
        <end position="204"/>
    </location>
</feature>
<organism evidence="3 4">
    <name type="scientific">Bos mutus grunniens</name>
    <name type="common">Wild yak</name>
    <name type="synonym">Bos grunniens</name>
    <dbReference type="NCBI Taxonomy" id="30521"/>
    <lineage>
        <taxon>Eukaryota</taxon>
        <taxon>Metazoa</taxon>
        <taxon>Chordata</taxon>
        <taxon>Craniata</taxon>
        <taxon>Vertebrata</taxon>
        <taxon>Euteleostomi</taxon>
        <taxon>Mammalia</taxon>
        <taxon>Eutheria</taxon>
        <taxon>Laurasiatheria</taxon>
        <taxon>Artiodactyla</taxon>
        <taxon>Ruminantia</taxon>
        <taxon>Pecora</taxon>
        <taxon>Bovidae</taxon>
        <taxon>Bovinae</taxon>
        <taxon>Bos</taxon>
    </lineage>
</organism>
<reference evidence="3" key="2">
    <citation type="submission" date="2025-08" db="UniProtKB">
        <authorList>
            <consortium name="Ensembl"/>
        </authorList>
    </citation>
    <scope>IDENTIFICATION</scope>
</reference>
<dbReference type="PANTHER" id="PTHR12155:SF29">
    <property type="entry name" value="SCHLAFEN-LIKE PROTEIN 1"/>
    <property type="match status" value="1"/>
</dbReference>
<feature type="coiled-coil region" evidence="1">
    <location>
        <begin position="266"/>
        <end position="300"/>
    </location>
</feature>
<proteinExistence type="predicted"/>
<sequence length="310" mass="33573">LLTLTRSIHPALAPTSTPAGRGHWAQPPTSQAGPTPSYPGTGPARSLPQLAQRHALRQRHHGPGHSGPGAPLPRRLPGQRDAQPGVQARRRRVPEPGLQAPPAALRVRVPQQRGRQPAGGRGGQRPGAGCALQPPRRGPRAPAGGLRPAGLQAPGLPRRLQAHLYPRGQHLHHRHPPQGEPCPQAARQPTRQGRRRGGAGGVARCPRFGAHRAAVALPKVIRLSVQAPKAQAEPQLFETDQGEVFLRRDGSIQGPLSVSAIQEWCRQKWMAELSKLEERLQALTAEKEQLQQQLQQQQQHRPVSCTCCIL</sequence>
<feature type="compositionally biased region" description="Basic residues" evidence="2">
    <location>
        <begin position="54"/>
        <end position="63"/>
    </location>
</feature>
<dbReference type="InterPro" id="IPR029684">
    <property type="entry name" value="Schlafen"/>
</dbReference>
<dbReference type="Ensembl" id="ENSBGRT00000029413.1">
    <property type="protein sequence ID" value="ENSBGRP00000025486.1"/>
    <property type="gene ID" value="ENSBGRG00000016036.1"/>
</dbReference>
<feature type="compositionally biased region" description="Gly residues" evidence="2">
    <location>
        <begin position="117"/>
        <end position="126"/>
    </location>
</feature>
<accession>A0A8B9XUD5</accession>
<evidence type="ECO:0000313" key="3">
    <source>
        <dbReference type="Ensembl" id="ENSBGRP00000025486.1"/>
    </source>
</evidence>
<reference evidence="3" key="3">
    <citation type="submission" date="2025-09" db="UniProtKB">
        <authorList>
            <consortium name="Ensembl"/>
        </authorList>
    </citation>
    <scope>IDENTIFICATION</scope>
</reference>
<feature type="region of interest" description="Disordered" evidence="2">
    <location>
        <begin position="1"/>
        <end position="153"/>
    </location>
</feature>
<keyword evidence="1" id="KW-0175">Coiled coil</keyword>
<evidence type="ECO:0000256" key="1">
    <source>
        <dbReference type="SAM" id="Coils"/>
    </source>
</evidence>
<dbReference type="AlphaFoldDB" id="A0A8B9XUD5"/>
<evidence type="ECO:0000256" key="2">
    <source>
        <dbReference type="SAM" id="MobiDB-lite"/>
    </source>
</evidence>